<name>A0A2N7VG59_9BURK</name>
<dbReference type="EMBL" id="PNYA01000026">
    <property type="protein sequence ID" value="PMS16114.1"/>
    <property type="molecule type" value="Genomic_DNA"/>
</dbReference>
<protein>
    <submittedName>
        <fullName evidence="3">Alpha/beta hydrolase</fullName>
    </submittedName>
</protein>
<dbReference type="SUPFAM" id="SSF53474">
    <property type="entry name" value="alpha/beta-Hydrolases"/>
    <property type="match status" value="1"/>
</dbReference>
<feature type="domain" description="AB hydrolase-1" evidence="2">
    <location>
        <begin position="57"/>
        <end position="337"/>
    </location>
</feature>
<dbReference type="GO" id="GO:0016787">
    <property type="term" value="F:hydrolase activity"/>
    <property type="evidence" value="ECO:0007669"/>
    <property type="project" value="UniProtKB-KW"/>
</dbReference>
<keyword evidence="4" id="KW-1185">Reference proteome</keyword>
<reference evidence="3 4" key="1">
    <citation type="submission" date="2018-01" db="EMBL/GenBank/DDBJ databases">
        <title>Whole genome analyses suggest that Burkholderia sensu lato contains two further novel genera in the rhizoxinica-symbiotica group Mycetohabitans gen. nov., and Trinickia gen. nov.: implications for the evolution of diazotrophy and nodulation in the Burkholderiaceae.</title>
        <authorList>
            <person name="Estrada-de los Santos P."/>
            <person name="Palmer M."/>
            <person name="Chavez-Ramirez B."/>
            <person name="Beukes C."/>
            <person name="Steenkamp E.T."/>
            <person name="Hirsch A.M."/>
            <person name="Manyaka P."/>
            <person name="Maluk M."/>
            <person name="Lafos M."/>
            <person name="Crook M."/>
            <person name="Gross E."/>
            <person name="Simon M.F."/>
            <person name="Bueno dos Reis Junior F."/>
            <person name="Poole P.S."/>
            <person name="Venter S.N."/>
            <person name="James E.K."/>
        </authorList>
    </citation>
    <scope>NUCLEOTIDE SEQUENCE [LARGE SCALE GENOMIC DNA]</scope>
    <source>
        <strain evidence="3 4">GIMN1.004</strain>
    </source>
</reference>
<dbReference type="PANTHER" id="PTHR43194:SF2">
    <property type="entry name" value="PEROXISOMAL MEMBRANE PROTEIN LPX1"/>
    <property type="match status" value="1"/>
</dbReference>
<proteinExistence type="predicted"/>
<dbReference type="RefSeq" id="WP_102647998.1">
    <property type="nucleotide sequence ID" value="NZ_PNYA01000026.1"/>
</dbReference>
<dbReference type="InterPro" id="IPR029058">
    <property type="entry name" value="AB_hydrolase_fold"/>
</dbReference>
<dbReference type="PANTHER" id="PTHR43194">
    <property type="entry name" value="HYDROLASE ALPHA/BETA FOLD FAMILY"/>
    <property type="match status" value="1"/>
</dbReference>
<gene>
    <name evidence="3" type="ORF">C0Z18_24225</name>
</gene>
<dbReference type="Pfam" id="PF00561">
    <property type="entry name" value="Abhydrolase_1"/>
    <property type="match status" value="1"/>
</dbReference>
<dbReference type="InterPro" id="IPR050228">
    <property type="entry name" value="Carboxylesterase_BioH"/>
</dbReference>
<dbReference type="AlphaFoldDB" id="A0A2N7VG59"/>
<dbReference type="InterPro" id="IPR000073">
    <property type="entry name" value="AB_hydrolase_1"/>
</dbReference>
<evidence type="ECO:0000313" key="4">
    <source>
        <dbReference type="Proteomes" id="UP000235616"/>
    </source>
</evidence>
<feature type="chain" id="PRO_5014750278" evidence="1">
    <location>
        <begin position="44"/>
        <end position="368"/>
    </location>
</feature>
<accession>A0A2N7VG59</accession>
<keyword evidence="1" id="KW-0732">Signal</keyword>
<comment type="caution">
    <text evidence="3">The sequence shown here is derived from an EMBL/GenBank/DDBJ whole genome shotgun (WGS) entry which is preliminary data.</text>
</comment>
<keyword evidence="3" id="KW-0378">Hydrolase</keyword>
<feature type="signal peptide" evidence="1">
    <location>
        <begin position="1"/>
        <end position="43"/>
    </location>
</feature>
<dbReference type="OrthoDB" id="2004167at2"/>
<evidence type="ECO:0000313" key="3">
    <source>
        <dbReference type="EMBL" id="PMS16114.1"/>
    </source>
</evidence>
<evidence type="ECO:0000256" key="1">
    <source>
        <dbReference type="SAM" id="SignalP"/>
    </source>
</evidence>
<dbReference type="Gene3D" id="3.40.50.1820">
    <property type="entry name" value="alpha/beta hydrolase"/>
    <property type="match status" value="1"/>
</dbReference>
<organism evidence="3 4">
    <name type="scientific">Trinickia dabaoshanensis</name>
    <dbReference type="NCBI Taxonomy" id="564714"/>
    <lineage>
        <taxon>Bacteria</taxon>
        <taxon>Pseudomonadati</taxon>
        <taxon>Pseudomonadota</taxon>
        <taxon>Betaproteobacteria</taxon>
        <taxon>Burkholderiales</taxon>
        <taxon>Burkholderiaceae</taxon>
        <taxon>Trinickia</taxon>
    </lineage>
</organism>
<sequence>MARTFKKKIMSSLAALALGSASLAGFASSAAVLALAEPSAAMADTGPAVDDYAATQYPIVLVHGLSGTDRYANVLDYWYGVASDLEAHGANVYVANLSGFQGDLGPNGRGEQLLAYVQQVLAATGAQKVNLIGHSQGGLTVRYVAAVAPDLVASVTTIGTPHRGSEFADYVAGVLAKDPTGLAEPLIAKFANLLGTLFSSNFNTNQDAIAALTALTTSGAAQYNQAVPSAGLGAPGSCQTGAATETVNGNVHYLYSWAGSAIQPTWSALGLQGASDTSVSGPLDPANIKDPSTVTLYGSGTIMVNRNSGPNDGLVSVCSALFGQVLSTSYHWDHVDEINQVLGVLGQNAEDPLAVIRAHANRLKVQGL</sequence>
<dbReference type="Proteomes" id="UP000235616">
    <property type="component" value="Unassembled WGS sequence"/>
</dbReference>
<evidence type="ECO:0000259" key="2">
    <source>
        <dbReference type="Pfam" id="PF00561"/>
    </source>
</evidence>